<dbReference type="AlphaFoldDB" id="A0A9R1PM82"/>
<evidence type="ECO:0000256" key="1">
    <source>
        <dbReference type="SAM" id="Phobius"/>
    </source>
</evidence>
<evidence type="ECO:0000313" key="4">
    <source>
        <dbReference type="Proteomes" id="UP000324705"/>
    </source>
</evidence>
<accession>A0A9R1PM82</accession>
<dbReference type="Gramene" id="TRITD2Bv1G111790.1">
    <property type="protein sequence ID" value="TRITD2Bv1G111790.1"/>
    <property type="gene ID" value="TRITD2Bv1G111790"/>
</dbReference>
<feature type="domain" description="DUF8040" evidence="2">
    <location>
        <begin position="60"/>
        <end position="148"/>
    </location>
</feature>
<dbReference type="InterPro" id="IPR058353">
    <property type="entry name" value="DUF8040"/>
</dbReference>
<dbReference type="EMBL" id="LT934114">
    <property type="protein sequence ID" value="VAH45882.1"/>
    <property type="molecule type" value="Genomic_DNA"/>
</dbReference>
<keyword evidence="1" id="KW-1133">Transmembrane helix</keyword>
<dbReference type="Proteomes" id="UP000324705">
    <property type="component" value="Chromosome 2B"/>
</dbReference>
<evidence type="ECO:0000259" key="2">
    <source>
        <dbReference type="Pfam" id="PF26138"/>
    </source>
</evidence>
<gene>
    <name evidence="3" type="ORF">TRITD_2Bv1G111790</name>
</gene>
<dbReference type="Pfam" id="PF26138">
    <property type="entry name" value="DUF8040"/>
    <property type="match status" value="1"/>
</dbReference>
<keyword evidence="4" id="KW-1185">Reference proteome</keyword>
<keyword evidence="1" id="KW-0812">Transmembrane</keyword>
<organism evidence="3 4">
    <name type="scientific">Triticum turgidum subsp. durum</name>
    <name type="common">Durum wheat</name>
    <name type="synonym">Triticum durum</name>
    <dbReference type="NCBI Taxonomy" id="4567"/>
    <lineage>
        <taxon>Eukaryota</taxon>
        <taxon>Viridiplantae</taxon>
        <taxon>Streptophyta</taxon>
        <taxon>Embryophyta</taxon>
        <taxon>Tracheophyta</taxon>
        <taxon>Spermatophyta</taxon>
        <taxon>Magnoliopsida</taxon>
        <taxon>Liliopsida</taxon>
        <taxon>Poales</taxon>
        <taxon>Poaceae</taxon>
        <taxon>BOP clade</taxon>
        <taxon>Pooideae</taxon>
        <taxon>Triticodae</taxon>
        <taxon>Triticeae</taxon>
        <taxon>Triticinae</taxon>
        <taxon>Triticum</taxon>
    </lineage>
</organism>
<feature type="transmembrane region" description="Helical" evidence="1">
    <location>
        <begin position="21"/>
        <end position="37"/>
    </location>
</feature>
<evidence type="ECO:0000313" key="3">
    <source>
        <dbReference type="EMBL" id="VAH45882.1"/>
    </source>
</evidence>
<proteinExistence type="predicted"/>
<keyword evidence="1" id="KW-0472">Membrane</keyword>
<protein>
    <recommendedName>
        <fullName evidence="2">DUF8040 domain-containing protein</fullName>
    </recommendedName>
</protein>
<name>A0A9R1PM82_TRITD</name>
<reference evidence="3 4" key="1">
    <citation type="submission" date="2017-09" db="EMBL/GenBank/DDBJ databases">
        <authorList>
            <consortium name="International Durum Wheat Genome Sequencing Consortium (IDWGSC)"/>
            <person name="Milanesi L."/>
        </authorList>
    </citation>
    <scope>NUCLEOTIDE SEQUENCE [LARGE SCALE GENOMIC DNA]</scope>
    <source>
        <strain evidence="4">cv. Svevo</strain>
    </source>
</reference>
<sequence length="176" mass="20950">MSDLHINTLHDDERRKKRKRVAAGFFVSVVVIVQHTYCRGKIRELDDFSEDEAKIRIRSQMLRSIYQGSNKHCFDSLRLTKRSFVDMCAILRERCGLGDAFYVPIEESITMFQLVLSHGMEYRLIERTYRWALETISRHFNEILRHVLSLYHEFIKLPRPSAEQPDDSIWKWFPNG</sequence>